<sequence length="379" mass="41747">MSNAVLITREPVINKQYKITANRLIVHAATVARAVEGLQGLADVWPATHPVFISLYRLVPTPDLLEWKAPANAMVEIPSQAIAHPLTLSLIPRLQEAGISVNLTWYQPDTVVPPNVPWRFVIIDAKRQPLPADPPGLAIAWGLADVPEFRDAIAQGYDGASGWFFLRGVKTDGKLAPSHAQIVRLLSLVRRNAEVKEIENVLKQDVALSYKLLRYINSAGFGLMCEIQSFRHAVTILGYEKLHKWLSVLLISASRDPSAPALMQTAIARGRFMEKIGSAFFEKGELDNLFITGAFSMLHLLLGASLRSALEEMHLPPPIYDALVSGDGVYAPFLKLARALESFDEKQLATLADELHITPDEVNRAHLEALAFADSLQFG</sequence>
<accession>A0A4Y4CVR5</accession>
<comment type="caution">
    <text evidence="2">The sequence shown here is derived from an EMBL/GenBank/DDBJ whole genome shotgun (WGS) entry which is preliminary data.</text>
</comment>
<dbReference type="AlphaFoldDB" id="A0A4Y4CVR5"/>
<dbReference type="InterPro" id="IPR013976">
    <property type="entry name" value="HDOD"/>
</dbReference>
<dbReference type="OrthoDB" id="9804751at2"/>
<dbReference type="RefSeq" id="WP_141349445.1">
    <property type="nucleotide sequence ID" value="NZ_BJNV01000009.1"/>
</dbReference>
<dbReference type="PANTHER" id="PTHR33525:SF4">
    <property type="entry name" value="CYCLIC DI-GMP PHOSPHODIESTERASE CDGJ"/>
    <property type="match status" value="1"/>
</dbReference>
<organism evidence="2 3">
    <name type="scientific">Zoogloea ramigera</name>
    <dbReference type="NCBI Taxonomy" id="350"/>
    <lineage>
        <taxon>Bacteria</taxon>
        <taxon>Pseudomonadati</taxon>
        <taxon>Pseudomonadota</taxon>
        <taxon>Betaproteobacteria</taxon>
        <taxon>Rhodocyclales</taxon>
        <taxon>Zoogloeaceae</taxon>
        <taxon>Zoogloea</taxon>
    </lineage>
</organism>
<gene>
    <name evidence="2" type="ORF">ZRA01_07430</name>
</gene>
<dbReference type="Pfam" id="PF08668">
    <property type="entry name" value="HDOD"/>
    <property type="match status" value="1"/>
</dbReference>
<feature type="domain" description="HDOD" evidence="1">
    <location>
        <begin position="175"/>
        <end position="361"/>
    </location>
</feature>
<evidence type="ECO:0000313" key="2">
    <source>
        <dbReference type="EMBL" id="GEC94670.1"/>
    </source>
</evidence>
<name>A0A4Y4CVR5_ZOORA</name>
<dbReference type="PANTHER" id="PTHR33525">
    <property type="match status" value="1"/>
</dbReference>
<evidence type="ECO:0000259" key="1">
    <source>
        <dbReference type="PROSITE" id="PS51833"/>
    </source>
</evidence>
<proteinExistence type="predicted"/>
<dbReference type="InterPro" id="IPR052340">
    <property type="entry name" value="RNase_Y/CdgJ"/>
</dbReference>
<dbReference type="SUPFAM" id="SSF109604">
    <property type="entry name" value="HD-domain/PDEase-like"/>
    <property type="match status" value="1"/>
</dbReference>
<dbReference type="Proteomes" id="UP000318422">
    <property type="component" value="Unassembled WGS sequence"/>
</dbReference>
<dbReference type="EMBL" id="BJNV01000009">
    <property type="protein sequence ID" value="GEC94670.1"/>
    <property type="molecule type" value="Genomic_DNA"/>
</dbReference>
<protein>
    <submittedName>
        <fullName evidence="2">Diguanylate cyclase</fullName>
    </submittedName>
</protein>
<dbReference type="Gene3D" id="1.10.3210.10">
    <property type="entry name" value="Hypothetical protein af1432"/>
    <property type="match status" value="1"/>
</dbReference>
<evidence type="ECO:0000313" key="3">
    <source>
        <dbReference type="Proteomes" id="UP000318422"/>
    </source>
</evidence>
<dbReference type="PROSITE" id="PS51833">
    <property type="entry name" value="HDOD"/>
    <property type="match status" value="1"/>
</dbReference>
<reference evidence="2 3" key="1">
    <citation type="submission" date="2019-06" db="EMBL/GenBank/DDBJ databases">
        <title>Whole genome shotgun sequence of Zoogloea ramigera NBRC 15342.</title>
        <authorList>
            <person name="Hosoyama A."/>
            <person name="Uohara A."/>
            <person name="Ohji S."/>
            <person name="Ichikawa N."/>
        </authorList>
    </citation>
    <scope>NUCLEOTIDE SEQUENCE [LARGE SCALE GENOMIC DNA]</scope>
    <source>
        <strain evidence="2 3">NBRC 15342</strain>
    </source>
</reference>
<keyword evidence="3" id="KW-1185">Reference proteome</keyword>